<evidence type="ECO:0000313" key="2">
    <source>
        <dbReference type="Proteomes" id="UP001139981"/>
    </source>
</evidence>
<keyword evidence="2" id="KW-1185">Reference proteome</keyword>
<comment type="caution">
    <text evidence="1">The sequence shown here is derived from an EMBL/GenBank/DDBJ whole genome shotgun (WGS) entry which is preliminary data.</text>
</comment>
<accession>A0ACC1LZK6</accession>
<protein>
    <submittedName>
        <fullName evidence="1">Uncharacterized protein</fullName>
    </submittedName>
</protein>
<name>A0ACC1LZK6_9FUNG</name>
<dbReference type="EMBL" id="JANBVB010001300">
    <property type="protein sequence ID" value="KAJ2890567.1"/>
    <property type="molecule type" value="Genomic_DNA"/>
</dbReference>
<gene>
    <name evidence="1" type="ORF">IWW38_004063</name>
</gene>
<reference evidence="1" key="1">
    <citation type="submission" date="2022-07" db="EMBL/GenBank/DDBJ databases">
        <title>Phylogenomic reconstructions and comparative analyses of Kickxellomycotina fungi.</title>
        <authorList>
            <person name="Reynolds N.K."/>
            <person name="Stajich J.E."/>
            <person name="Barry K."/>
            <person name="Grigoriev I.V."/>
            <person name="Crous P."/>
            <person name="Smith M.E."/>
        </authorList>
    </citation>
    <scope>NUCLEOTIDE SEQUENCE</scope>
    <source>
        <strain evidence="1">CBS 190363</strain>
    </source>
</reference>
<dbReference type="Proteomes" id="UP001139981">
    <property type="component" value="Unassembled WGS sequence"/>
</dbReference>
<evidence type="ECO:0000313" key="1">
    <source>
        <dbReference type="EMBL" id="KAJ2890567.1"/>
    </source>
</evidence>
<proteinExistence type="predicted"/>
<sequence length="198" mass="22421">MCEIDNDEFNDSISSWLKTVRRELQHLALTLCAKQHSLFRLEGPPPFADSLISLTLEGVFDQQDVEHLLPKFPNLRILNICASVSKPISDMSSAAQSLAPLNTSLRVLNVYRDRYFTGSDGLGMKFYYLPFENPVLHHYLGVLVGLVRRLPVLDTLRVDTQFVEGVNEGIGSSTDMDIAPEFKPCLRRLRVQPLNYLK</sequence>
<organism evidence="1 2">
    <name type="scientific">Coemansia aciculifera</name>
    <dbReference type="NCBI Taxonomy" id="417176"/>
    <lineage>
        <taxon>Eukaryota</taxon>
        <taxon>Fungi</taxon>
        <taxon>Fungi incertae sedis</taxon>
        <taxon>Zoopagomycota</taxon>
        <taxon>Kickxellomycotina</taxon>
        <taxon>Kickxellomycetes</taxon>
        <taxon>Kickxellales</taxon>
        <taxon>Kickxellaceae</taxon>
        <taxon>Coemansia</taxon>
    </lineage>
</organism>